<keyword evidence="7" id="KW-1133">Transmembrane helix</keyword>
<protein>
    <recommendedName>
        <fullName evidence="2 5">Cell shape-determining protein MreC</fullName>
    </recommendedName>
    <alternativeName>
        <fullName evidence="4 5">Cell shape protein MreC</fullName>
    </alternativeName>
</protein>
<comment type="function">
    <text evidence="5">Involved in formation and maintenance of cell shape.</text>
</comment>
<dbReference type="InterPro" id="IPR055342">
    <property type="entry name" value="MreC_beta-barrel_core"/>
</dbReference>
<evidence type="ECO:0000256" key="1">
    <source>
        <dbReference type="ARBA" id="ARBA00009369"/>
    </source>
</evidence>
<dbReference type="InterPro" id="IPR042177">
    <property type="entry name" value="Cell/Rod_1"/>
</dbReference>
<keyword evidence="7" id="KW-0472">Membrane</keyword>
<keyword evidence="7" id="KW-0812">Transmembrane</keyword>
<evidence type="ECO:0000256" key="3">
    <source>
        <dbReference type="ARBA" id="ARBA00022960"/>
    </source>
</evidence>
<evidence type="ECO:0000256" key="5">
    <source>
        <dbReference type="PIRNR" id="PIRNR038471"/>
    </source>
</evidence>
<comment type="similarity">
    <text evidence="1 5">Belongs to the MreC family.</text>
</comment>
<reference evidence="9 10" key="1">
    <citation type="submission" date="2021-01" db="EMBL/GenBank/DDBJ databases">
        <title>Genomic Encyclopedia of Type Strains, Phase IV (KMG-IV): sequencing the most valuable type-strain genomes for metagenomic binning, comparative biology and taxonomic classification.</title>
        <authorList>
            <person name="Goeker M."/>
        </authorList>
    </citation>
    <scope>NUCLEOTIDE SEQUENCE [LARGE SCALE GENOMIC DNA]</scope>
    <source>
        <strain evidence="9 10">DSM 25890</strain>
    </source>
</reference>
<evidence type="ECO:0000256" key="4">
    <source>
        <dbReference type="ARBA" id="ARBA00032089"/>
    </source>
</evidence>
<dbReference type="PANTHER" id="PTHR34138:SF1">
    <property type="entry name" value="CELL SHAPE-DETERMINING PROTEIN MREC"/>
    <property type="match status" value="1"/>
</dbReference>
<dbReference type="Proteomes" id="UP001314796">
    <property type="component" value="Unassembled WGS sequence"/>
</dbReference>
<evidence type="ECO:0000256" key="7">
    <source>
        <dbReference type="SAM" id="Phobius"/>
    </source>
</evidence>
<gene>
    <name evidence="9" type="ORF">JOC73_000087</name>
</gene>
<proteinExistence type="inferred from homology"/>
<dbReference type="InterPro" id="IPR042175">
    <property type="entry name" value="Cell/Rod_MreC_2"/>
</dbReference>
<dbReference type="Gene3D" id="2.40.10.350">
    <property type="entry name" value="Rod shape-determining protein MreC, domain 2"/>
    <property type="match status" value="1"/>
</dbReference>
<dbReference type="InterPro" id="IPR007221">
    <property type="entry name" value="MreC"/>
</dbReference>
<evidence type="ECO:0000313" key="9">
    <source>
        <dbReference type="EMBL" id="MBM7613579.1"/>
    </source>
</evidence>
<evidence type="ECO:0000313" key="10">
    <source>
        <dbReference type="Proteomes" id="UP001314796"/>
    </source>
</evidence>
<feature type="transmembrane region" description="Helical" evidence="7">
    <location>
        <begin position="12"/>
        <end position="31"/>
    </location>
</feature>
<feature type="coiled-coil region" evidence="6">
    <location>
        <begin position="71"/>
        <end position="108"/>
    </location>
</feature>
<keyword evidence="3 5" id="KW-0133">Cell shape</keyword>
<organism evidence="9 10">
    <name type="scientific">Alkaliphilus hydrothermalis</name>
    <dbReference type="NCBI Taxonomy" id="1482730"/>
    <lineage>
        <taxon>Bacteria</taxon>
        <taxon>Bacillati</taxon>
        <taxon>Bacillota</taxon>
        <taxon>Clostridia</taxon>
        <taxon>Peptostreptococcales</taxon>
        <taxon>Natronincolaceae</taxon>
        <taxon>Alkaliphilus</taxon>
    </lineage>
</organism>
<sequence>MARKGEKKDRSAIIIAIVAIVLIIVMGVTAGQREKLTVVEKWVGNVISPIQRGVSAGASNISEGLSSIFNFNRIKKENVELQKQVIELEKEITTVQLVRDELEELRELKFALNYIEDGVKYSPITANVIAKTPGNWFNIFTINAGEKHGITTNSIVMAGNGLIGRVYELGDHWAKVVSIIDNNSSISFQVQRDADTQGILTGSITNELSGYLFDPLAEVVVGDKLITSGLGNFPKGIPIGEVIDVAKSSDQLLITIKVQPAVNFNRMGKVIIMTPDVTYE</sequence>
<dbReference type="NCBIfam" id="TIGR00219">
    <property type="entry name" value="mreC"/>
    <property type="match status" value="1"/>
</dbReference>
<accession>A0ABS2NKW8</accession>
<evidence type="ECO:0000259" key="8">
    <source>
        <dbReference type="Pfam" id="PF04085"/>
    </source>
</evidence>
<keyword evidence="6" id="KW-0175">Coiled coil</keyword>
<dbReference type="Gene3D" id="2.40.10.340">
    <property type="entry name" value="Rod shape-determining protein MreC, domain 1"/>
    <property type="match status" value="1"/>
</dbReference>
<comment type="caution">
    <text evidence="9">The sequence shown here is derived from an EMBL/GenBank/DDBJ whole genome shotgun (WGS) entry which is preliminary data.</text>
</comment>
<evidence type="ECO:0000256" key="6">
    <source>
        <dbReference type="SAM" id="Coils"/>
    </source>
</evidence>
<keyword evidence="10" id="KW-1185">Reference proteome</keyword>
<dbReference type="PIRSF" id="PIRSF038471">
    <property type="entry name" value="MreC"/>
    <property type="match status" value="1"/>
</dbReference>
<feature type="domain" description="Rod shape-determining protein MreC beta-barrel core" evidence="8">
    <location>
        <begin position="128"/>
        <end position="273"/>
    </location>
</feature>
<dbReference type="PANTHER" id="PTHR34138">
    <property type="entry name" value="CELL SHAPE-DETERMINING PROTEIN MREC"/>
    <property type="match status" value="1"/>
</dbReference>
<name>A0ABS2NKW8_9FIRM</name>
<dbReference type="Pfam" id="PF04085">
    <property type="entry name" value="MreC"/>
    <property type="match status" value="1"/>
</dbReference>
<dbReference type="EMBL" id="JAFBEE010000001">
    <property type="protein sequence ID" value="MBM7613579.1"/>
    <property type="molecule type" value="Genomic_DNA"/>
</dbReference>
<evidence type="ECO:0000256" key="2">
    <source>
        <dbReference type="ARBA" id="ARBA00013855"/>
    </source>
</evidence>
<dbReference type="RefSeq" id="WP_204399870.1">
    <property type="nucleotide sequence ID" value="NZ_JAFBEE010000001.1"/>
</dbReference>